<sequence length="466" mass="51682">MGGSRRGGGCGGEEDEPVSPAGRFFLQPEMDQVINSVFGFENPIDIPAVKAECQRTLIRFHPRLRCLLVTDKKGREHWRPAPAFDMDDHVLVVPEEDDDGSESYVSDYVAALTVSTPLSMEKPLWKMHILPSRRCIVLRLHHALGDGVSLMSLFLASCERTDDPSLPVTIPGDGPRGKKAPLTALSLVALLWRALKVAFFTFFFVVNFLLHAAWEKDEPNPISGGAGVELWPRKLVTVTFDLDDIKTVKARLNGTINDVLVGIIASGLAKYFKLSSSKESKSNLGITGVAMVNTRETHGLQDFFRKIKEGKLEWGNRFGFVLLPICLHKSVHNPLEYVHQAKALLSRKKQSLEAHFAYHGGALIMSIFGPKVATLLNYRILCNTSFTLSNLVGPSEEIMFVKNPITYIRATSSGLPHALIIHMISYNGKADLQLLVAKDIIHDPETLAKCFEDTLKEMKLLSITKI</sequence>
<dbReference type="SUPFAM" id="SSF52777">
    <property type="entry name" value="CoA-dependent acyltransferases"/>
    <property type="match status" value="1"/>
</dbReference>
<evidence type="ECO:0000256" key="1">
    <source>
        <dbReference type="ARBA" id="ARBA00004162"/>
    </source>
</evidence>
<feature type="domain" description="O-acyltransferase WSD1-like N-terminal" evidence="12">
    <location>
        <begin position="64"/>
        <end position="259"/>
    </location>
</feature>
<dbReference type="PANTHER" id="PTHR31650">
    <property type="entry name" value="O-ACYLTRANSFERASE (WSD1-LIKE) FAMILY PROTEIN"/>
    <property type="match status" value="1"/>
</dbReference>
<dbReference type="GO" id="GO:0005886">
    <property type="term" value="C:plasma membrane"/>
    <property type="evidence" value="ECO:0007669"/>
    <property type="project" value="UniProtKB-SubCell"/>
</dbReference>
<comment type="catalytic activity">
    <reaction evidence="10">
        <text>an acyl-CoA + a 1,2-diacyl-sn-glycerol = a triacyl-sn-glycerol + CoA</text>
        <dbReference type="Rhea" id="RHEA:10868"/>
        <dbReference type="ChEBI" id="CHEBI:17815"/>
        <dbReference type="ChEBI" id="CHEBI:57287"/>
        <dbReference type="ChEBI" id="CHEBI:58342"/>
        <dbReference type="ChEBI" id="CHEBI:64615"/>
        <dbReference type="EC" id="2.3.1.20"/>
    </reaction>
</comment>
<evidence type="ECO:0000256" key="3">
    <source>
        <dbReference type="ARBA" id="ARBA00004771"/>
    </source>
</evidence>
<evidence type="ECO:0000256" key="9">
    <source>
        <dbReference type="ARBA" id="ARBA00047604"/>
    </source>
</evidence>
<dbReference type="InterPro" id="IPR045034">
    <property type="entry name" value="O-acyltransferase_WSD1-like"/>
</dbReference>
<evidence type="ECO:0000256" key="11">
    <source>
        <dbReference type="SAM" id="MobiDB-lite"/>
    </source>
</evidence>
<evidence type="ECO:0000313" key="15">
    <source>
        <dbReference type="Proteomes" id="UP000663760"/>
    </source>
</evidence>
<dbReference type="InterPro" id="IPR023213">
    <property type="entry name" value="CAT-like_dom_sf"/>
</dbReference>
<dbReference type="GO" id="GO:0004144">
    <property type="term" value="F:diacylglycerol O-acyltransferase activity"/>
    <property type="evidence" value="ECO:0007669"/>
    <property type="project" value="UniProtKB-EC"/>
</dbReference>
<dbReference type="OrthoDB" id="619536at2759"/>
<dbReference type="GO" id="GO:0005789">
    <property type="term" value="C:endoplasmic reticulum membrane"/>
    <property type="evidence" value="ECO:0007669"/>
    <property type="project" value="UniProtKB-SubCell"/>
</dbReference>
<evidence type="ECO:0000256" key="10">
    <source>
        <dbReference type="ARBA" id="ARBA00048109"/>
    </source>
</evidence>
<evidence type="ECO:0000256" key="5">
    <source>
        <dbReference type="ARBA" id="ARBA00022679"/>
    </source>
</evidence>
<dbReference type="GO" id="GO:0019432">
    <property type="term" value="P:triglyceride biosynthetic process"/>
    <property type="evidence" value="ECO:0007669"/>
    <property type="project" value="UniProtKB-UniPathway"/>
</dbReference>
<dbReference type="AlphaFoldDB" id="A0A7I8LCJ6"/>
<proteinExistence type="inferred from homology"/>
<protein>
    <submittedName>
        <fullName evidence="14">Uncharacterized protein</fullName>
    </submittedName>
</protein>
<comment type="subcellular location">
    <subcellularLocation>
        <location evidence="1">Cell membrane</location>
        <topology evidence="1">Single-pass membrane protein</topology>
    </subcellularLocation>
    <subcellularLocation>
        <location evidence="2">Endoplasmic reticulum membrane</location>
    </subcellularLocation>
</comment>
<dbReference type="Gene3D" id="3.30.559.10">
    <property type="entry name" value="Chloramphenicol acetyltransferase-like domain"/>
    <property type="match status" value="1"/>
</dbReference>
<evidence type="ECO:0000259" key="12">
    <source>
        <dbReference type="Pfam" id="PF03007"/>
    </source>
</evidence>
<keyword evidence="7" id="KW-0012">Acyltransferase</keyword>
<feature type="domain" description="O-acyltransferase WSD1 C-terminal" evidence="13">
    <location>
        <begin position="314"/>
        <end position="459"/>
    </location>
</feature>
<dbReference type="GO" id="GO:0047196">
    <property type="term" value="F:long-chain-alcohol O-fatty-acyltransferase activity"/>
    <property type="evidence" value="ECO:0007669"/>
    <property type="project" value="UniProtKB-EC"/>
</dbReference>
<feature type="compositionally biased region" description="Gly residues" evidence="11">
    <location>
        <begin position="1"/>
        <end position="11"/>
    </location>
</feature>
<comment type="pathway">
    <text evidence="4">Lipid metabolism.</text>
</comment>
<evidence type="ECO:0000256" key="6">
    <source>
        <dbReference type="ARBA" id="ARBA00022824"/>
    </source>
</evidence>
<keyword evidence="6" id="KW-0256">Endoplasmic reticulum</keyword>
<accession>A0A7I8LCJ6</accession>
<comment type="pathway">
    <text evidence="3">Glycerolipid metabolism; triacylglycerol biosynthesis.</text>
</comment>
<dbReference type="Pfam" id="PF03007">
    <property type="entry name" value="WS_DGAT_cat"/>
    <property type="match status" value="1"/>
</dbReference>
<dbReference type="Pfam" id="PF06974">
    <property type="entry name" value="WS_DGAT_C"/>
    <property type="match status" value="1"/>
</dbReference>
<dbReference type="EMBL" id="LR746277">
    <property type="protein sequence ID" value="CAA7407580.1"/>
    <property type="molecule type" value="Genomic_DNA"/>
</dbReference>
<dbReference type="Proteomes" id="UP000663760">
    <property type="component" value="Chromosome 14"/>
</dbReference>
<comment type="catalytic activity">
    <reaction evidence="9">
        <text>a long chain fatty alcohol + a fatty acyl-CoA = a long-chain alcohol wax ester + CoA</text>
        <dbReference type="Rhea" id="RHEA:38443"/>
        <dbReference type="ChEBI" id="CHEBI:17135"/>
        <dbReference type="ChEBI" id="CHEBI:57287"/>
        <dbReference type="ChEBI" id="CHEBI:77636"/>
        <dbReference type="ChEBI" id="CHEBI:235323"/>
        <dbReference type="EC" id="2.3.1.75"/>
    </reaction>
</comment>
<name>A0A7I8LCJ6_SPIIN</name>
<evidence type="ECO:0000256" key="4">
    <source>
        <dbReference type="ARBA" id="ARBA00005189"/>
    </source>
</evidence>
<evidence type="ECO:0000259" key="13">
    <source>
        <dbReference type="Pfam" id="PF06974"/>
    </source>
</evidence>
<evidence type="ECO:0000256" key="2">
    <source>
        <dbReference type="ARBA" id="ARBA00004586"/>
    </source>
</evidence>
<dbReference type="InterPro" id="IPR004255">
    <property type="entry name" value="O-acyltransferase_WSD1_N"/>
</dbReference>
<organism evidence="14 15">
    <name type="scientific">Spirodela intermedia</name>
    <name type="common">Intermediate duckweed</name>
    <dbReference type="NCBI Taxonomy" id="51605"/>
    <lineage>
        <taxon>Eukaryota</taxon>
        <taxon>Viridiplantae</taxon>
        <taxon>Streptophyta</taxon>
        <taxon>Embryophyta</taxon>
        <taxon>Tracheophyta</taxon>
        <taxon>Spermatophyta</taxon>
        <taxon>Magnoliopsida</taxon>
        <taxon>Liliopsida</taxon>
        <taxon>Araceae</taxon>
        <taxon>Lemnoideae</taxon>
        <taxon>Spirodela</taxon>
    </lineage>
</organism>
<keyword evidence="5" id="KW-0808">Transferase</keyword>
<feature type="region of interest" description="Disordered" evidence="11">
    <location>
        <begin position="1"/>
        <end position="21"/>
    </location>
</feature>
<evidence type="ECO:0000313" key="14">
    <source>
        <dbReference type="EMBL" id="CAA7407580.1"/>
    </source>
</evidence>
<evidence type="ECO:0000256" key="8">
    <source>
        <dbReference type="ARBA" id="ARBA00024360"/>
    </source>
</evidence>
<evidence type="ECO:0000256" key="7">
    <source>
        <dbReference type="ARBA" id="ARBA00023315"/>
    </source>
</evidence>
<gene>
    <name evidence="14" type="ORF">SI8410_14018258</name>
</gene>
<dbReference type="InterPro" id="IPR009721">
    <property type="entry name" value="O-acyltransferase_WSD1_C"/>
</dbReference>
<reference evidence="14" key="1">
    <citation type="submission" date="2020-02" db="EMBL/GenBank/DDBJ databases">
        <authorList>
            <person name="Scholz U."/>
            <person name="Mascher M."/>
            <person name="Fiebig A."/>
        </authorList>
    </citation>
    <scope>NUCLEOTIDE SEQUENCE</scope>
</reference>
<comment type="similarity">
    <text evidence="8">In the N-terminal section; belongs to the long-chain O-acyltransferase family.</text>
</comment>
<dbReference type="UniPathway" id="UPA00282"/>
<keyword evidence="15" id="KW-1185">Reference proteome</keyword>
<dbReference type="PANTHER" id="PTHR31650:SF41">
    <property type="entry name" value="O-ACYLTRANSFERASE WSD1-LIKE ISOFORM X1"/>
    <property type="match status" value="1"/>
</dbReference>